<dbReference type="InterPro" id="IPR036922">
    <property type="entry name" value="Rieske_2Fe-2S_sf"/>
</dbReference>
<keyword evidence="4" id="KW-0411">Iron-sulfur</keyword>
<dbReference type="Pfam" id="PF09990">
    <property type="entry name" value="DUF2231"/>
    <property type="match status" value="1"/>
</dbReference>
<evidence type="ECO:0000256" key="2">
    <source>
        <dbReference type="ARBA" id="ARBA00022723"/>
    </source>
</evidence>
<dbReference type="GO" id="GO:0051213">
    <property type="term" value="F:dioxygenase activity"/>
    <property type="evidence" value="ECO:0007669"/>
    <property type="project" value="UniProtKB-KW"/>
</dbReference>
<evidence type="ECO:0000256" key="5">
    <source>
        <dbReference type="ARBA" id="ARBA00034078"/>
    </source>
</evidence>
<keyword evidence="3" id="KW-0408">Iron</keyword>
<evidence type="ECO:0000313" key="9">
    <source>
        <dbReference type="Proteomes" id="UP000198589"/>
    </source>
</evidence>
<name>A0A1I2B469_9ACTN</name>
<dbReference type="PROSITE" id="PS51296">
    <property type="entry name" value="RIESKE"/>
    <property type="match status" value="1"/>
</dbReference>
<dbReference type="GO" id="GO:0004497">
    <property type="term" value="F:monooxygenase activity"/>
    <property type="evidence" value="ECO:0007669"/>
    <property type="project" value="UniProtKB-ARBA"/>
</dbReference>
<dbReference type="Proteomes" id="UP000198589">
    <property type="component" value="Unassembled WGS sequence"/>
</dbReference>
<dbReference type="Gene3D" id="2.102.10.10">
    <property type="entry name" value="Rieske [2Fe-2S] iron-sulphur domain"/>
    <property type="match status" value="1"/>
</dbReference>
<evidence type="ECO:0000256" key="6">
    <source>
        <dbReference type="ARBA" id="ARBA00038001"/>
    </source>
</evidence>
<sequence>MTVRAVLERAVHAIERWQVLDAPGYQVEHGLSLTFLLAGRRARQLQDVLHGVWFGHPLHPALVTLPVGAWSAALLLDGLDATGRGGPGTGRAARTVVKLGVGGAVASAATGLTDWQHAHDEGRRVGLVHGALNSTALALYTWSLADRARGHAARARASAAAGYAITLTSAYLGGVLSYRYRLGTDHADRRNEPRRFTPVLDESDLVEGRPVAVDADGVPLVLVAGDAGVQAVGGICPHQGAPLGEGWLHQGELVCPWHGSRFSLDSGEPAQGPATAPLPCYETRTRDGRVEVRRRARWRTPTAVTTVEEASR</sequence>
<dbReference type="RefSeq" id="WP_092195958.1">
    <property type="nucleotide sequence ID" value="NZ_FOND01000004.1"/>
</dbReference>
<comment type="similarity">
    <text evidence="6">Belongs to the bacterial ring-hydroxylating dioxygenase ferredoxin component family.</text>
</comment>
<dbReference type="AlphaFoldDB" id="A0A1I2B469"/>
<keyword evidence="9" id="KW-1185">Reference proteome</keyword>
<dbReference type="GO" id="GO:0016705">
    <property type="term" value="F:oxidoreductase activity, acting on paired donors, with incorporation or reduction of molecular oxygen"/>
    <property type="evidence" value="ECO:0007669"/>
    <property type="project" value="UniProtKB-ARBA"/>
</dbReference>
<keyword evidence="8" id="KW-0560">Oxidoreductase</keyword>
<dbReference type="EMBL" id="FOND01000004">
    <property type="protein sequence ID" value="SFE50876.1"/>
    <property type="molecule type" value="Genomic_DNA"/>
</dbReference>
<comment type="cofactor">
    <cofactor evidence="5">
        <name>[2Fe-2S] cluster</name>
        <dbReference type="ChEBI" id="CHEBI:190135"/>
    </cofactor>
</comment>
<keyword evidence="1" id="KW-0001">2Fe-2S</keyword>
<evidence type="ECO:0000256" key="3">
    <source>
        <dbReference type="ARBA" id="ARBA00023004"/>
    </source>
</evidence>
<reference evidence="9" key="1">
    <citation type="submission" date="2016-10" db="EMBL/GenBank/DDBJ databases">
        <authorList>
            <person name="Varghese N."/>
            <person name="Submissions S."/>
        </authorList>
    </citation>
    <scope>NUCLEOTIDE SEQUENCE [LARGE SCALE GENOMIC DNA]</scope>
    <source>
        <strain evidence="9">DSM 46838</strain>
    </source>
</reference>
<gene>
    <name evidence="8" type="ORF">SAMN05216574_10447</name>
</gene>
<evidence type="ECO:0000256" key="4">
    <source>
        <dbReference type="ARBA" id="ARBA00023014"/>
    </source>
</evidence>
<evidence type="ECO:0000256" key="1">
    <source>
        <dbReference type="ARBA" id="ARBA00022714"/>
    </source>
</evidence>
<dbReference type="InterPro" id="IPR019251">
    <property type="entry name" value="DUF2231_TM"/>
</dbReference>
<protein>
    <submittedName>
        <fullName evidence="8">Ferredoxin subunit of nitrite reductase or a ring-hydroxylating dioxygenase</fullName>
    </submittedName>
</protein>
<organism evidence="8 9">
    <name type="scientific">Blastococcus tunisiensis</name>
    <dbReference type="NCBI Taxonomy" id="1798228"/>
    <lineage>
        <taxon>Bacteria</taxon>
        <taxon>Bacillati</taxon>
        <taxon>Actinomycetota</taxon>
        <taxon>Actinomycetes</taxon>
        <taxon>Geodermatophilales</taxon>
        <taxon>Geodermatophilaceae</taxon>
        <taxon>Blastococcus</taxon>
    </lineage>
</organism>
<dbReference type="SUPFAM" id="SSF50022">
    <property type="entry name" value="ISP domain"/>
    <property type="match status" value="1"/>
</dbReference>
<dbReference type="GO" id="GO:0051537">
    <property type="term" value="F:2 iron, 2 sulfur cluster binding"/>
    <property type="evidence" value="ECO:0007669"/>
    <property type="project" value="UniProtKB-KW"/>
</dbReference>
<evidence type="ECO:0000259" key="7">
    <source>
        <dbReference type="PROSITE" id="PS51296"/>
    </source>
</evidence>
<evidence type="ECO:0000313" key="8">
    <source>
        <dbReference type="EMBL" id="SFE50876.1"/>
    </source>
</evidence>
<dbReference type="OrthoDB" id="147178at2"/>
<dbReference type="STRING" id="1798228.SAMN05216574_10447"/>
<keyword evidence="2" id="KW-0479">Metal-binding</keyword>
<dbReference type="CDD" id="cd03467">
    <property type="entry name" value="Rieske"/>
    <property type="match status" value="1"/>
</dbReference>
<dbReference type="GO" id="GO:0046872">
    <property type="term" value="F:metal ion binding"/>
    <property type="evidence" value="ECO:0007669"/>
    <property type="project" value="UniProtKB-KW"/>
</dbReference>
<dbReference type="InterPro" id="IPR017941">
    <property type="entry name" value="Rieske_2Fe-2S"/>
</dbReference>
<keyword evidence="8" id="KW-0223">Dioxygenase</keyword>
<proteinExistence type="inferred from homology"/>
<accession>A0A1I2B469</accession>
<feature type="domain" description="Rieske" evidence="7">
    <location>
        <begin position="197"/>
        <end position="292"/>
    </location>
</feature>
<dbReference type="Pfam" id="PF00355">
    <property type="entry name" value="Rieske"/>
    <property type="match status" value="1"/>
</dbReference>
<dbReference type="PANTHER" id="PTHR21496:SF0">
    <property type="entry name" value="RIESKE DOMAIN-CONTAINING PROTEIN"/>
    <property type="match status" value="1"/>
</dbReference>
<dbReference type="PANTHER" id="PTHR21496">
    <property type="entry name" value="FERREDOXIN-RELATED"/>
    <property type="match status" value="1"/>
</dbReference>